<organism evidence="2 3">
    <name type="scientific">Thermospira aquatica</name>
    <dbReference type="NCBI Taxonomy" id="2828656"/>
    <lineage>
        <taxon>Bacteria</taxon>
        <taxon>Pseudomonadati</taxon>
        <taxon>Spirochaetota</taxon>
        <taxon>Spirochaetia</taxon>
        <taxon>Brevinematales</taxon>
        <taxon>Thermospiraceae</taxon>
        <taxon>Thermospira</taxon>
    </lineage>
</organism>
<dbReference type="Proteomes" id="UP001056539">
    <property type="component" value="Chromosome"/>
</dbReference>
<accession>A0AAX3BDT3</accession>
<reference evidence="2" key="2">
    <citation type="submission" date="2022-06" db="EMBL/GenBank/DDBJ databases">
        <title>Thermospira aquatica gen. nov., sp. nov.</title>
        <authorList>
            <person name="Ben Ali Gam Z."/>
            <person name="Labat M."/>
        </authorList>
    </citation>
    <scope>NUCLEOTIDE SEQUENCE</scope>
    <source>
        <strain evidence="2">F1F22</strain>
    </source>
</reference>
<dbReference type="KEGG" id="taqu:KDW03_01465"/>
<name>A0AAX3BDT3_9SPIR</name>
<evidence type="ECO:0000313" key="3">
    <source>
        <dbReference type="Proteomes" id="UP001056539"/>
    </source>
</evidence>
<dbReference type="InterPro" id="IPR005646">
    <property type="entry name" value="FapA"/>
</dbReference>
<dbReference type="PANTHER" id="PTHR38032">
    <property type="entry name" value="POLYMERASE-RELATED"/>
    <property type="match status" value="1"/>
</dbReference>
<dbReference type="Pfam" id="PF03961">
    <property type="entry name" value="FapA"/>
    <property type="match status" value="1"/>
</dbReference>
<keyword evidence="1" id="KW-0175">Coiled coil</keyword>
<evidence type="ECO:0000256" key="1">
    <source>
        <dbReference type="SAM" id="Coils"/>
    </source>
</evidence>
<keyword evidence="3" id="KW-1185">Reference proteome</keyword>
<dbReference type="PANTHER" id="PTHR38032:SF1">
    <property type="entry name" value="RNA-BINDING PROTEIN KHPB N-TERMINAL DOMAIN-CONTAINING PROTEIN"/>
    <property type="match status" value="1"/>
</dbReference>
<gene>
    <name evidence="2" type="ORF">KDW03_01465</name>
</gene>
<dbReference type="EMBL" id="CP073355">
    <property type="protein sequence ID" value="URA10498.1"/>
    <property type="molecule type" value="Genomic_DNA"/>
</dbReference>
<dbReference type="InterPro" id="IPR046865">
    <property type="entry name" value="FapA_b_solenoid"/>
</dbReference>
<feature type="coiled-coil region" evidence="1">
    <location>
        <begin position="158"/>
        <end position="185"/>
    </location>
</feature>
<proteinExistence type="predicted"/>
<reference evidence="2" key="1">
    <citation type="submission" date="2021-04" db="EMBL/GenBank/DDBJ databases">
        <authorList>
            <person name="Postec A."/>
        </authorList>
    </citation>
    <scope>NUCLEOTIDE SEQUENCE</scope>
    <source>
        <strain evidence="2">F1F22</strain>
    </source>
</reference>
<sequence length="289" mass="32538">MHIINSALPPHGAPMVIEDDVEIRGNVGIGNQVEAIGNVVVIGDVEQSRIFSHKGSITVHGTVNGYQSSLVAAGNITVSKVRNATLRAKKSIYILIEAIEAHLVARETIVCKEGRGAIVGGTAEAGIEVETNFLGNEKGFFTIARLTNFRQSEMFLQSQKLAEVEKKLQAEKERYEKTIQVIRILGEKVKQLPLAKKQELAQQVKLYQEVCLRLAHVQTQRKALWEQSQKENELERTILIHDTVYENVSLAIDNQKLELTTRYRNVIVYKKGILILGDFDEYMRRKKYA</sequence>
<dbReference type="RefSeq" id="WP_271435625.1">
    <property type="nucleotide sequence ID" value="NZ_CP073355.1"/>
</dbReference>
<dbReference type="AlphaFoldDB" id="A0AAX3BDT3"/>
<evidence type="ECO:0000313" key="2">
    <source>
        <dbReference type="EMBL" id="URA10498.1"/>
    </source>
</evidence>
<protein>
    <submittedName>
        <fullName evidence="2">DUF342 domain-containing protein</fullName>
    </submittedName>
</protein>